<name>A0A428TW32_9HYPO</name>
<organism evidence="1 2">
    <name type="scientific">Fusarium ambrosium</name>
    <dbReference type="NCBI Taxonomy" id="131363"/>
    <lineage>
        <taxon>Eukaryota</taxon>
        <taxon>Fungi</taxon>
        <taxon>Dikarya</taxon>
        <taxon>Ascomycota</taxon>
        <taxon>Pezizomycotina</taxon>
        <taxon>Sordariomycetes</taxon>
        <taxon>Hypocreomycetidae</taxon>
        <taxon>Hypocreales</taxon>
        <taxon>Nectriaceae</taxon>
        <taxon>Fusarium</taxon>
        <taxon>Fusarium solani species complex</taxon>
    </lineage>
</organism>
<dbReference type="Proteomes" id="UP000288429">
    <property type="component" value="Unassembled WGS sequence"/>
</dbReference>
<reference evidence="1 2" key="1">
    <citation type="submission" date="2017-06" db="EMBL/GenBank/DDBJ databases">
        <title>Cmopartive genomic analysis of Ambrosia Fusariam Clade fungi.</title>
        <authorList>
            <person name="Stajich J.E."/>
            <person name="Carrillo J."/>
            <person name="Kijimoto T."/>
            <person name="Eskalen A."/>
            <person name="O'Donnell K."/>
            <person name="Kasson M."/>
        </authorList>
    </citation>
    <scope>NUCLEOTIDE SEQUENCE [LARGE SCALE GENOMIC DNA]</scope>
    <source>
        <strain evidence="1 2">NRRL 20438</strain>
    </source>
</reference>
<sequence length="502" mass="58276">MDRQCPIIAKIAASGPLTTSGSAQLQTQSAFFTILNEDIRNQICEYLFGCTTVNIDPYSQKHHYDISLLCTCQRAYMEGMRIAYSTNVFNFGEGLGEDIWGNRIKTLRWDLIRKVDLRTHLAVDLFMWEQTWELLQTMPCLRSVKLRCEEEIDQAFDCESGRIVHGIKDPFKRAPFFLPWALRPMLWLTTHDEVTFEIMFNIERRKTLEVLLSALRDREIRGISIGWVTKSDEKVEIKRPAVSGAEQIGGPRFYTLEDLIDPQKTIKYGSPTTENIPSTTKEASITAAMVRFETGDEQSDSKFFTKLYPDVRREIFLHLFGSRHVHVIYEEGIALLYSSNTFLFQESIDLINFHTIAVDHMRFVRSLEIHINLGEPETWRMEADAFRLMVSTLRGWQHWYALKPIKIRVVGELDDLPPRRQKQKVRREAQRDFGRAVRELAEVVQVHVVLSGKGDKEIIQPRSFLDKPGLTFVVANENFMDREDQEVDSDFEDSFHRVIQRA</sequence>
<accession>A0A428TW32</accession>
<dbReference type="PANTHER" id="PTHR38790:SF4">
    <property type="entry name" value="2EXR DOMAIN-CONTAINING PROTEIN"/>
    <property type="match status" value="1"/>
</dbReference>
<dbReference type="EMBL" id="NIZV01000130">
    <property type="protein sequence ID" value="RSM06119.1"/>
    <property type="molecule type" value="Genomic_DNA"/>
</dbReference>
<keyword evidence="2" id="KW-1185">Reference proteome</keyword>
<protein>
    <submittedName>
        <fullName evidence="1">Uncharacterized protein</fullName>
    </submittedName>
</protein>
<evidence type="ECO:0000313" key="1">
    <source>
        <dbReference type="EMBL" id="RSM06119.1"/>
    </source>
</evidence>
<evidence type="ECO:0000313" key="2">
    <source>
        <dbReference type="Proteomes" id="UP000288429"/>
    </source>
</evidence>
<proteinExistence type="predicted"/>
<dbReference type="PANTHER" id="PTHR38790">
    <property type="entry name" value="2EXR DOMAIN-CONTAINING PROTEIN-RELATED"/>
    <property type="match status" value="1"/>
</dbReference>
<comment type="caution">
    <text evidence="1">The sequence shown here is derived from an EMBL/GenBank/DDBJ whole genome shotgun (WGS) entry which is preliminary data.</text>
</comment>
<gene>
    <name evidence="1" type="ORF">CDV31_009295</name>
</gene>
<dbReference type="AlphaFoldDB" id="A0A428TW32"/>